<dbReference type="SUPFAM" id="SSF47781">
    <property type="entry name" value="RuvA domain 2-like"/>
    <property type="match status" value="1"/>
</dbReference>
<feature type="region of interest" description="Disordered" evidence="8">
    <location>
        <begin position="1"/>
        <end position="26"/>
    </location>
</feature>
<evidence type="ECO:0000256" key="4">
    <source>
        <dbReference type="ARBA" id="ARBA00023125"/>
    </source>
</evidence>
<dbReference type="EMBL" id="LK032209">
    <property type="protein sequence ID" value="CDY27786.1"/>
    <property type="molecule type" value="Genomic_DNA"/>
</dbReference>
<feature type="region of interest" description="Disordered" evidence="8">
    <location>
        <begin position="321"/>
        <end position="368"/>
    </location>
</feature>
<name>A0A078GQT9_BRANA</name>
<dbReference type="PANTHER" id="PTHR12749">
    <property type="entry name" value="EXCISION REPAIR CROSS-COMPLEMENTING 1 ERCC1"/>
    <property type="match status" value="1"/>
</dbReference>
<organism evidence="10 11">
    <name type="scientific">Brassica napus</name>
    <name type="common">Rape</name>
    <dbReference type="NCBI Taxonomy" id="3708"/>
    <lineage>
        <taxon>Eukaryota</taxon>
        <taxon>Viridiplantae</taxon>
        <taxon>Streptophyta</taxon>
        <taxon>Embryophyta</taxon>
        <taxon>Tracheophyta</taxon>
        <taxon>Spermatophyta</taxon>
        <taxon>Magnoliopsida</taxon>
        <taxon>eudicotyledons</taxon>
        <taxon>Gunneridae</taxon>
        <taxon>Pentapetalae</taxon>
        <taxon>rosids</taxon>
        <taxon>malvids</taxon>
        <taxon>Brassicales</taxon>
        <taxon>Brassicaceae</taxon>
        <taxon>Brassiceae</taxon>
        <taxon>Brassica</taxon>
    </lineage>
</organism>
<dbReference type="CDD" id="cd22325">
    <property type="entry name" value="ERCC1_C-like"/>
    <property type="match status" value="1"/>
</dbReference>
<protein>
    <recommendedName>
        <fullName evidence="7">DNA excision repair protein ERCC-1</fullName>
    </recommendedName>
</protein>
<evidence type="ECO:0000256" key="8">
    <source>
        <dbReference type="SAM" id="MobiDB-lite"/>
    </source>
</evidence>
<proteinExistence type="inferred from homology"/>
<dbReference type="GO" id="GO:0003697">
    <property type="term" value="F:single-stranded DNA binding"/>
    <property type="evidence" value="ECO:0000318"/>
    <property type="project" value="GO_Central"/>
</dbReference>
<feature type="region of interest" description="Disordered" evidence="8">
    <location>
        <begin position="67"/>
        <end position="120"/>
    </location>
</feature>
<dbReference type="SUPFAM" id="SSF52980">
    <property type="entry name" value="Restriction endonuclease-like"/>
    <property type="match status" value="1"/>
</dbReference>
<evidence type="ECO:0000256" key="2">
    <source>
        <dbReference type="ARBA" id="ARBA00008283"/>
    </source>
</evidence>
<accession>A0A078GQT9</accession>
<comment type="similarity">
    <text evidence="2">Belongs to the ERCC1/RAD10/SWI10 family.</text>
</comment>
<keyword evidence="3" id="KW-0227">DNA damage</keyword>
<dbReference type="GO" id="GO:0006302">
    <property type="term" value="P:double-strand break repair"/>
    <property type="evidence" value="ECO:0007669"/>
    <property type="project" value="UniProtKB-ARBA"/>
</dbReference>
<feature type="compositionally biased region" description="Acidic residues" evidence="8">
    <location>
        <begin position="343"/>
        <end position="352"/>
    </location>
</feature>
<dbReference type="OMA" id="FTHERAN"/>
<dbReference type="InterPro" id="IPR047260">
    <property type="entry name" value="ERCC1-like_central_dom"/>
</dbReference>
<evidence type="ECO:0000256" key="1">
    <source>
        <dbReference type="ARBA" id="ARBA00004123"/>
    </source>
</evidence>
<dbReference type="GO" id="GO:0006312">
    <property type="term" value="P:mitotic recombination"/>
    <property type="evidence" value="ECO:0000318"/>
    <property type="project" value="GO_Central"/>
</dbReference>
<evidence type="ECO:0000259" key="9">
    <source>
        <dbReference type="Pfam" id="PF03834"/>
    </source>
</evidence>
<dbReference type="InterPro" id="IPR010994">
    <property type="entry name" value="RuvA_2-like"/>
</dbReference>
<feature type="compositionally biased region" description="Basic and acidic residues" evidence="8">
    <location>
        <begin position="353"/>
        <end position="367"/>
    </location>
</feature>
<dbReference type="Proteomes" id="UP000028999">
    <property type="component" value="Unassembled WGS sequence"/>
</dbReference>
<dbReference type="PaxDb" id="3708-A0A078GQT9"/>
<dbReference type="OrthoDB" id="10262814at2759"/>
<evidence type="ECO:0000256" key="7">
    <source>
        <dbReference type="ARBA" id="ARBA00071993"/>
    </source>
</evidence>
<dbReference type="Gene3D" id="1.10.150.20">
    <property type="entry name" value="5' to 3' exonuclease, C-terminal subdomain"/>
    <property type="match status" value="1"/>
</dbReference>
<sequence>MANEDDEVEKSRGTPQQIGNKPKTQIVIGVPSYQEVVESSQTKSTPPSLFKPSQTFSQAFAFVKSSDVYSAPPPPPPLTSSSGASHVPSTSQTPQTDVASSSTPPVATGSLSTNTTQPRNAILVSNRQKGNPLLKHIRNVKWVFSEIIPDYLLGQTTCALYLSLRYHLLHPDYLYFRIRELQKNFKLRVVLCHVDVEDSVKPLLEVTKTALLHDCTLLCAWSLTECARYLETIKVYENKPADLIQGQMDTDYLSRLNHSLTSIRHVNKSDVVTLGSTFGSLAHIMDASMEDLARCPGIGERKVKRLYDTFHEPFKRAASSYPSVVEPTVTETEVQKDVNSEEPVVEEDEDFVEDSRKRKKKEPEKSVKTALSTVFARYSDKLCKKKEKDTRTDSDAETHQD</sequence>
<keyword evidence="11" id="KW-1185">Reference proteome</keyword>
<feature type="compositionally biased region" description="Polar residues" evidence="8">
    <location>
        <begin position="13"/>
        <end position="23"/>
    </location>
</feature>
<reference evidence="10 11" key="1">
    <citation type="journal article" date="2014" name="Science">
        <title>Plant genetics. Early allopolyploid evolution in the post-Neolithic Brassica napus oilseed genome.</title>
        <authorList>
            <person name="Chalhoub B."/>
            <person name="Denoeud F."/>
            <person name="Liu S."/>
            <person name="Parkin I.A."/>
            <person name="Tang H."/>
            <person name="Wang X."/>
            <person name="Chiquet J."/>
            <person name="Belcram H."/>
            <person name="Tong C."/>
            <person name="Samans B."/>
            <person name="Correa M."/>
            <person name="Da Silva C."/>
            <person name="Just J."/>
            <person name="Falentin C."/>
            <person name="Koh C.S."/>
            <person name="Le Clainche I."/>
            <person name="Bernard M."/>
            <person name="Bento P."/>
            <person name="Noel B."/>
            <person name="Labadie K."/>
            <person name="Alberti A."/>
            <person name="Charles M."/>
            <person name="Arnaud D."/>
            <person name="Guo H."/>
            <person name="Daviaud C."/>
            <person name="Alamery S."/>
            <person name="Jabbari K."/>
            <person name="Zhao M."/>
            <person name="Edger P.P."/>
            <person name="Chelaifa H."/>
            <person name="Tack D."/>
            <person name="Lassalle G."/>
            <person name="Mestiri I."/>
            <person name="Schnel N."/>
            <person name="Le Paslier M.C."/>
            <person name="Fan G."/>
            <person name="Renault V."/>
            <person name="Bayer P.E."/>
            <person name="Golicz A.A."/>
            <person name="Manoli S."/>
            <person name="Lee T.H."/>
            <person name="Thi V.H."/>
            <person name="Chalabi S."/>
            <person name="Hu Q."/>
            <person name="Fan C."/>
            <person name="Tollenaere R."/>
            <person name="Lu Y."/>
            <person name="Battail C."/>
            <person name="Shen J."/>
            <person name="Sidebottom C.H."/>
            <person name="Wang X."/>
            <person name="Canaguier A."/>
            <person name="Chauveau A."/>
            <person name="Berard A."/>
            <person name="Deniot G."/>
            <person name="Guan M."/>
            <person name="Liu Z."/>
            <person name="Sun F."/>
            <person name="Lim Y.P."/>
            <person name="Lyons E."/>
            <person name="Town C.D."/>
            <person name="Bancroft I."/>
            <person name="Wang X."/>
            <person name="Meng J."/>
            <person name="Ma J."/>
            <person name="Pires J.C."/>
            <person name="King G.J."/>
            <person name="Brunel D."/>
            <person name="Delourme R."/>
            <person name="Renard M."/>
            <person name="Aury J.M."/>
            <person name="Adams K.L."/>
            <person name="Batley J."/>
            <person name="Snowdon R.J."/>
            <person name="Tost J."/>
            <person name="Edwards D."/>
            <person name="Zhou Y."/>
            <person name="Hua W."/>
            <person name="Sharpe A.G."/>
            <person name="Paterson A.H."/>
            <person name="Guan C."/>
            <person name="Wincker P."/>
        </authorList>
    </citation>
    <scope>NUCLEOTIDE SEQUENCE [LARGE SCALE GENOMIC DNA]</scope>
    <source>
        <strain evidence="11">cv. Darmor-bzh</strain>
    </source>
</reference>
<dbReference type="InterPro" id="IPR011335">
    <property type="entry name" value="Restrct_endonuc-II-like"/>
</dbReference>
<keyword evidence="4" id="KW-0238">DNA-binding</keyword>
<dbReference type="KEGG" id="bna:106453031"/>
<dbReference type="FunFam" id="1.10.150.20:FF:000017">
    <property type="entry name" value="DNA excision repair protein ERCC-1"/>
    <property type="match status" value="1"/>
</dbReference>
<dbReference type="Pfam" id="PF14520">
    <property type="entry name" value="HHH_5"/>
    <property type="match status" value="1"/>
</dbReference>
<dbReference type="GO" id="GO:0003684">
    <property type="term" value="F:damaged DNA binding"/>
    <property type="evidence" value="ECO:0000318"/>
    <property type="project" value="GO_Central"/>
</dbReference>
<evidence type="ECO:0000313" key="10">
    <source>
        <dbReference type="EMBL" id="CDY27786.1"/>
    </source>
</evidence>
<dbReference type="NCBIfam" id="TIGR00597">
    <property type="entry name" value="rad10"/>
    <property type="match status" value="1"/>
</dbReference>
<dbReference type="PANTHER" id="PTHR12749:SF0">
    <property type="entry name" value="DNA EXCISION REPAIR PROTEIN ERCC-1"/>
    <property type="match status" value="1"/>
</dbReference>
<dbReference type="Pfam" id="PF03834">
    <property type="entry name" value="Rad10"/>
    <property type="match status" value="1"/>
</dbReference>
<dbReference type="FunFam" id="3.40.50.10130:FF:000001">
    <property type="entry name" value="DNA excision repair protein ERCC-1"/>
    <property type="match status" value="1"/>
</dbReference>
<feature type="compositionally biased region" description="Polar residues" evidence="8">
    <location>
        <begin position="83"/>
        <end position="120"/>
    </location>
</feature>
<dbReference type="GO" id="GO:0006289">
    <property type="term" value="P:nucleotide-excision repair"/>
    <property type="evidence" value="ECO:0007669"/>
    <property type="project" value="UniProtKB-ARBA"/>
</dbReference>
<gene>
    <name evidence="10" type="primary">BnaA05g31950D</name>
    <name evidence="10" type="ORF">GSBRNA2T00038592001</name>
</gene>
<evidence type="ECO:0000313" key="11">
    <source>
        <dbReference type="Proteomes" id="UP000028999"/>
    </source>
</evidence>
<dbReference type="GO" id="GO:0070914">
    <property type="term" value="P:UV-damage excision repair"/>
    <property type="evidence" value="ECO:0000318"/>
    <property type="project" value="GO_Central"/>
</dbReference>
<dbReference type="STRING" id="3708.A0A078GQT9"/>
<keyword evidence="6" id="KW-0539">Nucleus</keyword>
<dbReference type="GO" id="GO:0000110">
    <property type="term" value="C:nucleotide-excision repair factor 1 complex"/>
    <property type="evidence" value="ECO:0000318"/>
    <property type="project" value="GO_Central"/>
</dbReference>
<dbReference type="Gramene" id="CDY27786">
    <property type="protein sequence ID" value="CDY27786"/>
    <property type="gene ID" value="GSBRNA2T00038592001"/>
</dbReference>
<feature type="domain" description="ERCC1-like central" evidence="9">
    <location>
        <begin position="122"/>
        <end position="234"/>
    </location>
</feature>
<dbReference type="GO" id="GO:0070522">
    <property type="term" value="C:ERCC4-ERCC1 complex"/>
    <property type="evidence" value="ECO:0000318"/>
    <property type="project" value="GO_Central"/>
</dbReference>
<dbReference type="Gene3D" id="3.40.50.10130">
    <property type="match status" value="1"/>
</dbReference>
<dbReference type="InterPro" id="IPR004579">
    <property type="entry name" value="ERCC1/RAD10/SWI10"/>
</dbReference>
<evidence type="ECO:0000256" key="3">
    <source>
        <dbReference type="ARBA" id="ARBA00022763"/>
    </source>
</evidence>
<evidence type="ECO:0000256" key="5">
    <source>
        <dbReference type="ARBA" id="ARBA00023204"/>
    </source>
</evidence>
<evidence type="ECO:0000256" key="6">
    <source>
        <dbReference type="ARBA" id="ARBA00023242"/>
    </source>
</evidence>
<keyword evidence="5" id="KW-0234">DNA repair</keyword>
<comment type="subcellular location">
    <subcellularLocation>
        <location evidence="1">Nucleus</location>
    </subcellularLocation>
</comment>
<dbReference type="AlphaFoldDB" id="A0A078GQT9"/>